<proteinExistence type="predicted"/>
<name>A0A495MKW1_9FLAO</name>
<accession>A0A495MKW1</accession>
<gene>
    <name evidence="2" type="ORF">CLV94_1110</name>
</gene>
<dbReference type="Proteomes" id="UP000277579">
    <property type="component" value="Unassembled WGS sequence"/>
</dbReference>
<organism evidence="2 3">
    <name type="scientific">Flavobacterium endophyticum</name>
    <dbReference type="NCBI Taxonomy" id="1540163"/>
    <lineage>
        <taxon>Bacteria</taxon>
        <taxon>Pseudomonadati</taxon>
        <taxon>Bacteroidota</taxon>
        <taxon>Flavobacteriia</taxon>
        <taxon>Flavobacteriales</taxon>
        <taxon>Flavobacteriaceae</taxon>
        <taxon>Flavobacterium</taxon>
    </lineage>
</organism>
<dbReference type="RefSeq" id="WP_121375409.1">
    <property type="nucleotide sequence ID" value="NZ_RBLC01000001.1"/>
</dbReference>
<dbReference type="AlphaFoldDB" id="A0A495MKW1"/>
<comment type="caution">
    <text evidence="2">The sequence shown here is derived from an EMBL/GenBank/DDBJ whole genome shotgun (WGS) entry which is preliminary data.</text>
</comment>
<dbReference type="Pfam" id="PF13648">
    <property type="entry name" value="Lipocalin_4"/>
    <property type="match status" value="1"/>
</dbReference>
<evidence type="ECO:0000313" key="3">
    <source>
        <dbReference type="Proteomes" id="UP000277579"/>
    </source>
</evidence>
<protein>
    <submittedName>
        <fullName evidence="2">Lipocalin-like protein</fullName>
    </submittedName>
</protein>
<dbReference type="PROSITE" id="PS51257">
    <property type="entry name" value="PROKAR_LIPOPROTEIN"/>
    <property type="match status" value="1"/>
</dbReference>
<dbReference type="OrthoDB" id="1419899at2"/>
<dbReference type="EMBL" id="RBLC01000001">
    <property type="protein sequence ID" value="RKS26058.1"/>
    <property type="molecule type" value="Genomic_DNA"/>
</dbReference>
<reference evidence="2 3" key="1">
    <citation type="submission" date="2018-10" db="EMBL/GenBank/DDBJ databases">
        <title>Genomic Encyclopedia of Archaeal and Bacterial Type Strains, Phase II (KMG-II): from individual species to whole genera.</title>
        <authorList>
            <person name="Goeker M."/>
        </authorList>
    </citation>
    <scope>NUCLEOTIDE SEQUENCE [LARGE SCALE GENOMIC DNA]</scope>
    <source>
        <strain evidence="2 3">DSM 29537</strain>
    </source>
</reference>
<dbReference type="InterPro" id="IPR024311">
    <property type="entry name" value="Lipocalin-like"/>
</dbReference>
<evidence type="ECO:0000259" key="1">
    <source>
        <dbReference type="Pfam" id="PF13648"/>
    </source>
</evidence>
<evidence type="ECO:0000313" key="2">
    <source>
        <dbReference type="EMBL" id="RKS26058.1"/>
    </source>
</evidence>
<keyword evidence="3" id="KW-1185">Reference proteome</keyword>
<sequence length="160" mass="17847">MKKRSVWCLVVLPLAIVSCNKDDDNAKAIESGSVVGMWQYTTAEAVSGSDTTVILTEIITGCSAENRFEMAADQTFHFVFYENDASDEDQDCIIRQETTGTYSYDAGTKIIAFSRNGTVVESWRLQSVTADRLRIIENDDRDYNNDGILDKEISVLARVP</sequence>
<feature type="domain" description="Lipocalin-like" evidence="1">
    <location>
        <begin position="35"/>
        <end position="134"/>
    </location>
</feature>